<gene>
    <name evidence="2" type="ORF">B1R32_103118</name>
</gene>
<name>A0A2S8SVN4_9BACT</name>
<sequence length="412" mass="44240">MPFSRLRSSTLVSLCLSICVLGASPGLPFAKADEGSDWTALIALRKQIGDETFKNKPQEAVAQLQEFYTGRKLHPILAAEVVLQVAEITRTQLKQPDEAMKMLDAAWQGAKANSNPAQPVEVMYLEGLAGALLSQKKAADTQRLLQENFKTIEAAATCGHPHLEVFASRCLEHLSDAQNALRPADAKPDDTIALLENAFREMPVFLNPERQKASNWQEGWMYERLVAALSEAGREADALSWGKLFFAEAAFDQASIQRATKALGGVWARGNDLAKVRAFAVAQAGGEGAAPSPLAGVAFPKFEADGAVAARLKSLRGLQAQGTWRGRVAPIITLEIALGQWRSAMENAQGLLLEDASAPDGPQQVARVFKAKDGSVARANGFLAYLQNKAPNPVPAFLQEADALTTNGGEAQ</sequence>
<evidence type="ECO:0000256" key="1">
    <source>
        <dbReference type="SAM" id="SignalP"/>
    </source>
</evidence>
<protein>
    <submittedName>
        <fullName evidence="2">Uncharacterized protein</fullName>
    </submittedName>
</protein>
<dbReference type="AlphaFoldDB" id="A0A2S8SVN4"/>
<accession>A0A2S8SVN4</accession>
<feature type="chain" id="PRO_5015423125" evidence="1">
    <location>
        <begin position="24"/>
        <end position="412"/>
    </location>
</feature>
<keyword evidence="1" id="KW-0732">Signal</keyword>
<reference evidence="2 3" key="1">
    <citation type="journal article" date="2018" name="Syst. Appl. Microbiol.">
        <title>Abditibacterium utsteinense sp. nov., the first cultivated member of candidate phylum FBP, isolated from ice-free Antarctic soil samples.</title>
        <authorList>
            <person name="Tahon G."/>
            <person name="Tytgat B."/>
            <person name="Lebbe L."/>
            <person name="Carlier A."/>
            <person name="Willems A."/>
        </authorList>
    </citation>
    <scope>NUCLEOTIDE SEQUENCE [LARGE SCALE GENOMIC DNA]</scope>
    <source>
        <strain evidence="2 3">LMG 29911</strain>
    </source>
</reference>
<comment type="caution">
    <text evidence="2">The sequence shown here is derived from an EMBL/GenBank/DDBJ whole genome shotgun (WGS) entry which is preliminary data.</text>
</comment>
<keyword evidence="3" id="KW-1185">Reference proteome</keyword>
<proteinExistence type="predicted"/>
<dbReference type="EMBL" id="NIGF01000003">
    <property type="protein sequence ID" value="PQV64851.1"/>
    <property type="molecule type" value="Genomic_DNA"/>
</dbReference>
<dbReference type="InParanoid" id="A0A2S8SVN4"/>
<evidence type="ECO:0000313" key="3">
    <source>
        <dbReference type="Proteomes" id="UP000237684"/>
    </source>
</evidence>
<evidence type="ECO:0000313" key="2">
    <source>
        <dbReference type="EMBL" id="PQV64851.1"/>
    </source>
</evidence>
<feature type="signal peptide" evidence="1">
    <location>
        <begin position="1"/>
        <end position="23"/>
    </location>
</feature>
<organism evidence="2 3">
    <name type="scientific">Abditibacterium utsteinense</name>
    <dbReference type="NCBI Taxonomy" id="1960156"/>
    <lineage>
        <taxon>Bacteria</taxon>
        <taxon>Pseudomonadati</taxon>
        <taxon>Abditibacteriota</taxon>
        <taxon>Abditibacteriia</taxon>
        <taxon>Abditibacteriales</taxon>
        <taxon>Abditibacteriaceae</taxon>
        <taxon>Abditibacterium</taxon>
    </lineage>
</organism>
<dbReference type="Proteomes" id="UP000237684">
    <property type="component" value="Unassembled WGS sequence"/>
</dbReference>